<evidence type="ECO:0000313" key="2">
    <source>
        <dbReference type="EMBL" id="KIM94977.1"/>
    </source>
</evidence>
<gene>
    <name evidence="2" type="ORF">OIDMADRAFT_171952</name>
</gene>
<feature type="region of interest" description="Disordered" evidence="1">
    <location>
        <begin position="69"/>
        <end position="103"/>
    </location>
</feature>
<dbReference type="Proteomes" id="UP000054321">
    <property type="component" value="Unassembled WGS sequence"/>
</dbReference>
<accession>A0A0C3CZ81</accession>
<dbReference type="InParanoid" id="A0A0C3CZ81"/>
<feature type="region of interest" description="Disordered" evidence="1">
    <location>
        <begin position="1"/>
        <end position="56"/>
    </location>
</feature>
<feature type="compositionally biased region" description="Polar residues" evidence="1">
    <location>
        <begin position="145"/>
        <end position="154"/>
    </location>
</feature>
<dbReference type="AlphaFoldDB" id="A0A0C3CZ81"/>
<organism evidence="2 3">
    <name type="scientific">Oidiodendron maius (strain Zn)</name>
    <dbReference type="NCBI Taxonomy" id="913774"/>
    <lineage>
        <taxon>Eukaryota</taxon>
        <taxon>Fungi</taxon>
        <taxon>Dikarya</taxon>
        <taxon>Ascomycota</taxon>
        <taxon>Pezizomycotina</taxon>
        <taxon>Leotiomycetes</taxon>
        <taxon>Leotiomycetes incertae sedis</taxon>
        <taxon>Myxotrichaceae</taxon>
        <taxon>Oidiodendron</taxon>
    </lineage>
</organism>
<sequence>MDDNSRRRRRDEAPYPAQGSTSKESRGQGREFPVSSSERFHPVPAITSPSSTRVSGGTAAYAGYYQESTSSFPAGLPTTPQQFQSGYPQDQRQQAGFSSYNPDLMYNASQQATQSAVYDSAQQFQARQSSGMQMLPEVPGAFFQNEPSSASGASGLQHHISSSTSMYSQQSPASRNLQQGFPSNLTLGGVPQSGSEAMEQEGLQPATAEVNSEYALYQTTLRETFQNIINGRLSEASQSLLGATEWLLGHVEDLDDAALHSERIQLWDQFNAAWLSIAQKQKDMLESGQRIRLPHSLMTQERIKKMVNDLHGLCDGIAKHGLVDYQYGVAENDITTGKLCPLNSLDGLTLIRFHSA</sequence>
<dbReference type="EMBL" id="KN832888">
    <property type="protein sequence ID" value="KIM94977.1"/>
    <property type="molecule type" value="Genomic_DNA"/>
</dbReference>
<keyword evidence="3" id="KW-1185">Reference proteome</keyword>
<dbReference type="OrthoDB" id="5552418at2759"/>
<protein>
    <submittedName>
        <fullName evidence="2">Uncharacterized protein</fullName>
    </submittedName>
</protein>
<dbReference type="HOGENOM" id="CLU_033551_0_0_1"/>
<name>A0A0C3CZ81_OIDMZ</name>
<feature type="region of interest" description="Disordered" evidence="1">
    <location>
        <begin position="143"/>
        <end position="205"/>
    </location>
</feature>
<proteinExistence type="predicted"/>
<reference evidence="2 3" key="1">
    <citation type="submission" date="2014-04" db="EMBL/GenBank/DDBJ databases">
        <authorList>
            <consortium name="DOE Joint Genome Institute"/>
            <person name="Kuo A."/>
            <person name="Martino E."/>
            <person name="Perotto S."/>
            <person name="Kohler A."/>
            <person name="Nagy L.G."/>
            <person name="Floudas D."/>
            <person name="Copeland A."/>
            <person name="Barry K.W."/>
            <person name="Cichocki N."/>
            <person name="Veneault-Fourrey C."/>
            <person name="LaButti K."/>
            <person name="Lindquist E.A."/>
            <person name="Lipzen A."/>
            <person name="Lundell T."/>
            <person name="Morin E."/>
            <person name="Murat C."/>
            <person name="Sun H."/>
            <person name="Tunlid A."/>
            <person name="Henrissat B."/>
            <person name="Grigoriev I.V."/>
            <person name="Hibbett D.S."/>
            <person name="Martin F."/>
            <person name="Nordberg H.P."/>
            <person name="Cantor M.N."/>
            <person name="Hua S.X."/>
        </authorList>
    </citation>
    <scope>NUCLEOTIDE SEQUENCE [LARGE SCALE GENOMIC DNA]</scope>
    <source>
        <strain evidence="2 3">Zn</strain>
    </source>
</reference>
<evidence type="ECO:0000256" key="1">
    <source>
        <dbReference type="SAM" id="MobiDB-lite"/>
    </source>
</evidence>
<reference evidence="3" key="2">
    <citation type="submission" date="2015-01" db="EMBL/GenBank/DDBJ databases">
        <title>Evolutionary Origins and Diversification of the Mycorrhizal Mutualists.</title>
        <authorList>
            <consortium name="DOE Joint Genome Institute"/>
            <consortium name="Mycorrhizal Genomics Consortium"/>
            <person name="Kohler A."/>
            <person name="Kuo A."/>
            <person name="Nagy L.G."/>
            <person name="Floudas D."/>
            <person name="Copeland A."/>
            <person name="Barry K.W."/>
            <person name="Cichocki N."/>
            <person name="Veneault-Fourrey C."/>
            <person name="LaButti K."/>
            <person name="Lindquist E.A."/>
            <person name="Lipzen A."/>
            <person name="Lundell T."/>
            <person name="Morin E."/>
            <person name="Murat C."/>
            <person name="Riley R."/>
            <person name="Ohm R."/>
            <person name="Sun H."/>
            <person name="Tunlid A."/>
            <person name="Henrissat B."/>
            <person name="Grigoriev I.V."/>
            <person name="Hibbett D.S."/>
            <person name="Martin F."/>
        </authorList>
    </citation>
    <scope>NUCLEOTIDE SEQUENCE [LARGE SCALE GENOMIC DNA]</scope>
    <source>
        <strain evidence="3">Zn</strain>
    </source>
</reference>
<feature type="compositionally biased region" description="Low complexity" evidence="1">
    <location>
        <begin position="161"/>
        <end position="174"/>
    </location>
</feature>
<feature type="compositionally biased region" description="Polar residues" evidence="1">
    <location>
        <begin position="175"/>
        <end position="186"/>
    </location>
</feature>
<evidence type="ECO:0000313" key="3">
    <source>
        <dbReference type="Proteomes" id="UP000054321"/>
    </source>
</evidence>